<dbReference type="InterPro" id="IPR044946">
    <property type="entry name" value="Restrct_endonuc_typeI_TRD_sf"/>
</dbReference>
<organism evidence="5 6">
    <name type="scientific">Marinomonas maritima</name>
    <dbReference type="NCBI Taxonomy" id="2940935"/>
    <lineage>
        <taxon>Bacteria</taxon>
        <taxon>Pseudomonadati</taxon>
        <taxon>Pseudomonadota</taxon>
        <taxon>Gammaproteobacteria</taxon>
        <taxon>Oceanospirillales</taxon>
        <taxon>Oceanospirillaceae</taxon>
        <taxon>Marinomonas</taxon>
    </lineage>
</organism>
<evidence type="ECO:0000256" key="1">
    <source>
        <dbReference type="ARBA" id="ARBA00010923"/>
    </source>
</evidence>
<dbReference type="EMBL" id="JAMZEG020000004">
    <property type="protein sequence ID" value="MDE8604333.1"/>
    <property type="molecule type" value="Genomic_DNA"/>
</dbReference>
<dbReference type="Pfam" id="PF01420">
    <property type="entry name" value="Methylase_S"/>
    <property type="match status" value="1"/>
</dbReference>
<evidence type="ECO:0000313" key="6">
    <source>
        <dbReference type="Proteomes" id="UP001139522"/>
    </source>
</evidence>
<evidence type="ECO:0000259" key="4">
    <source>
        <dbReference type="Pfam" id="PF01420"/>
    </source>
</evidence>
<gene>
    <name evidence="5" type="ORF">M3I01_015785</name>
</gene>
<proteinExistence type="inferred from homology"/>
<dbReference type="InterPro" id="IPR000055">
    <property type="entry name" value="Restrct_endonuc_typeI_TRD"/>
</dbReference>
<evidence type="ECO:0000256" key="2">
    <source>
        <dbReference type="ARBA" id="ARBA00022747"/>
    </source>
</evidence>
<reference evidence="5" key="1">
    <citation type="submission" date="2023-01" db="EMBL/GenBank/DDBJ databases">
        <title>Psychroserpens sp. MSW6 and Marinomonas sp. RSW2, isolated from seawater.</title>
        <authorList>
            <person name="Kristyanto S."/>
            <person name="Jung J."/>
            <person name="Kim J.M."/>
            <person name="Jeon C.O."/>
        </authorList>
    </citation>
    <scope>NUCLEOTIDE SEQUENCE</scope>
    <source>
        <strain evidence="5">RSW2</strain>
    </source>
</reference>
<keyword evidence="5" id="KW-0378">Hydrolase</keyword>
<dbReference type="GO" id="GO:0004519">
    <property type="term" value="F:endonuclease activity"/>
    <property type="evidence" value="ECO:0007669"/>
    <property type="project" value="UniProtKB-KW"/>
</dbReference>
<keyword evidence="3" id="KW-0238">DNA-binding</keyword>
<dbReference type="PANTHER" id="PTHR30408">
    <property type="entry name" value="TYPE-1 RESTRICTION ENZYME ECOKI SPECIFICITY PROTEIN"/>
    <property type="match status" value="1"/>
</dbReference>
<comment type="caution">
    <text evidence="5">The sequence shown here is derived from an EMBL/GenBank/DDBJ whole genome shotgun (WGS) entry which is preliminary data.</text>
</comment>
<accession>A0ABT5WHN5</accession>
<feature type="domain" description="Type I restriction modification DNA specificity" evidence="4">
    <location>
        <begin position="240"/>
        <end position="381"/>
    </location>
</feature>
<keyword evidence="5" id="KW-0540">Nuclease</keyword>
<sequence length="394" mass="45532">MKTAQNTVPELRFPEFEGEWKLKRGNDLFLNSRIKGEDGLPIYSVTLNDGLVPRASLDKKMENDAASGDNLRAQAGDLVYNMMRMWQGALGLAHEECMISPAYVVLSGKAKTDTKFFEYNLKRPRSIYDLWAYSYGLTNDRLRLYSKDFLRIKFRVPEEKLEQQKIASFLSSIDDKLTKLRRKRELLNDFKRGLMQQLFSQAVRFKQDDGSEFPEWEYEEFRLLVDRVSKSYNSSIETVNYPAIELESLDQGSGKILNIFNSLDQKSTKTLFNQGDVLFGKLRPYLKKFARPNFDGVCSSEIWVLRGKKITNDFLFFVVQTSRFQKVVNIQSGSKMPRADWNSVADAVFLYPCLEEQQKIADCLSSFDAKIDAVVKQIQQLDTFKKGLLQKMFV</sequence>
<protein>
    <submittedName>
        <fullName evidence="5">Restriction endonuclease subunit S</fullName>
    </submittedName>
</protein>
<keyword evidence="6" id="KW-1185">Reference proteome</keyword>
<dbReference type="RefSeq" id="WP_255896877.1">
    <property type="nucleotide sequence ID" value="NZ_JAMZEG020000004.1"/>
</dbReference>
<dbReference type="Gene3D" id="3.90.220.20">
    <property type="entry name" value="DNA methylase specificity domains"/>
    <property type="match status" value="2"/>
</dbReference>
<dbReference type="InterPro" id="IPR052021">
    <property type="entry name" value="Type-I_RS_S_subunit"/>
</dbReference>
<keyword evidence="2" id="KW-0680">Restriction system</keyword>
<dbReference type="SUPFAM" id="SSF116734">
    <property type="entry name" value="DNA methylase specificity domain"/>
    <property type="match status" value="2"/>
</dbReference>
<keyword evidence="5" id="KW-0255">Endonuclease</keyword>
<name>A0ABT5WHN5_9GAMM</name>
<comment type="similarity">
    <text evidence="1">Belongs to the type-I restriction system S methylase family.</text>
</comment>
<evidence type="ECO:0000313" key="5">
    <source>
        <dbReference type="EMBL" id="MDE8604333.1"/>
    </source>
</evidence>
<dbReference type="PANTHER" id="PTHR30408:SF12">
    <property type="entry name" value="TYPE I RESTRICTION ENZYME MJAVIII SPECIFICITY SUBUNIT"/>
    <property type="match status" value="1"/>
</dbReference>
<dbReference type="Proteomes" id="UP001139522">
    <property type="component" value="Unassembled WGS sequence"/>
</dbReference>
<evidence type="ECO:0000256" key="3">
    <source>
        <dbReference type="ARBA" id="ARBA00023125"/>
    </source>
</evidence>